<dbReference type="GO" id="GO:0006952">
    <property type="term" value="P:defense response"/>
    <property type="evidence" value="ECO:0007669"/>
    <property type="project" value="TreeGrafter"/>
</dbReference>
<dbReference type="FunFam" id="3.40.50.80:FF:000012">
    <property type="entry name" value="NADPH oxidase, isoform B"/>
    <property type="match status" value="1"/>
</dbReference>
<feature type="transmembrane region" description="Helical" evidence="11">
    <location>
        <begin position="624"/>
        <end position="642"/>
    </location>
</feature>
<evidence type="ECO:0000256" key="9">
    <source>
        <dbReference type="ARBA" id="ARBA00023136"/>
    </source>
</evidence>
<dbReference type="InterPro" id="IPR017927">
    <property type="entry name" value="FAD-bd_FR_type"/>
</dbReference>
<organism evidence="14 15">
    <name type="scientific">Pinctada imbricata</name>
    <name type="common">Atlantic pearl-oyster</name>
    <name type="synonym">Pinctada martensii</name>
    <dbReference type="NCBI Taxonomy" id="66713"/>
    <lineage>
        <taxon>Eukaryota</taxon>
        <taxon>Metazoa</taxon>
        <taxon>Spiralia</taxon>
        <taxon>Lophotrochozoa</taxon>
        <taxon>Mollusca</taxon>
        <taxon>Bivalvia</taxon>
        <taxon>Autobranchia</taxon>
        <taxon>Pteriomorphia</taxon>
        <taxon>Pterioida</taxon>
        <taxon>Pterioidea</taxon>
        <taxon>Pteriidae</taxon>
        <taxon>Pinctada</taxon>
    </lineage>
</organism>
<dbReference type="Proteomes" id="UP001186944">
    <property type="component" value="Unassembled WGS sequence"/>
</dbReference>
<dbReference type="InterPro" id="IPR013112">
    <property type="entry name" value="FAD-bd_8"/>
</dbReference>
<dbReference type="PROSITE" id="PS00018">
    <property type="entry name" value="EF_HAND_1"/>
    <property type="match status" value="3"/>
</dbReference>
<evidence type="ECO:0000256" key="4">
    <source>
        <dbReference type="ARBA" id="ARBA00022827"/>
    </source>
</evidence>
<dbReference type="GO" id="GO:0005509">
    <property type="term" value="F:calcium ion binding"/>
    <property type="evidence" value="ECO:0007669"/>
    <property type="project" value="InterPro"/>
</dbReference>
<keyword evidence="15" id="KW-1185">Reference proteome</keyword>
<dbReference type="PROSITE" id="PS51384">
    <property type="entry name" value="FAD_FR"/>
    <property type="match status" value="1"/>
</dbReference>
<evidence type="ECO:0000256" key="7">
    <source>
        <dbReference type="ARBA" id="ARBA00022989"/>
    </source>
</evidence>
<feature type="domain" description="FAD-binding FR-type" evidence="13">
    <location>
        <begin position="662"/>
        <end position="778"/>
    </location>
</feature>
<evidence type="ECO:0000259" key="13">
    <source>
        <dbReference type="PROSITE" id="PS51384"/>
    </source>
</evidence>
<dbReference type="InterPro" id="IPR013130">
    <property type="entry name" value="Fe3_Rdtase_TM_dom"/>
</dbReference>
<dbReference type="AlphaFoldDB" id="A0AA88Y7A9"/>
<evidence type="ECO:0008006" key="16">
    <source>
        <dbReference type="Google" id="ProtNLM"/>
    </source>
</evidence>
<feature type="transmembrane region" description="Helical" evidence="11">
    <location>
        <begin position="495"/>
        <end position="518"/>
    </location>
</feature>
<dbReference type="SUPFAM" id="SSF52343">
    <property type="entry name" value="Ferredoxin reductase-like, C-terminal NADP-linked domain"/>
    <property type="match status" value="1"/>
</dbReference>
<dbReference type="CDD" id="cd00051">
    <property type="entry name" value="EFh"/>
    <property type="match status" value="2"/>
</dbReference>
<keyword evidence="7 11" id="KW-1133">Transmembrane helix</keyword>
<dbReference type="InterPro" id="IPR002048">
    <property type="entry name" value="EF_hand_dom"/>
</dbReference>
<evidence type="ECO:0000313" key="14">
    <source>
        <dbReference type="EMBL" id="KAK3095891.1"/>
    </source>
</evidence>
<feature type="transmembrane region" description="Helical" evidence="11">
    <location>
        <begin position="468"/>
        <end position="489"/>
    </location>
</feature>
<feature type="transmembrane region" description="Helical" evidence="11">
    <location>
        <begin position="588"/>
        <end position="612"/>
    </location>
</feature>
<keyword evidence="8" id="KW-0560">Oxidoreductase</keyword>
<proteinExistence type="predicted"/>
<keyword evidence="4" id="KW-0274">FAD</keyword>
<dbReference type="PRINTS" id="PR00466">
    <property type="entry name" value="GP91PHOX"/>
</dbReference>
<name>A0AA88Y7A9_PINIB</name>
<evidence type="ECO:0000256" key="10">
    <source>
        <dbReference type="ARBA" id="ARBA00049908"/>
    </source>
</evidence>
<dbReference type="Pfam" id="PF08030">
    <property type="entry name" value="NAD_binding_6"/>
    <property type="match status" value="1"/>
</dbReference>
<dbReference type="GO" id="GO:0016175">
    <property type="term" value="F:superoxide-generating NAD(P)H oxidase activity"/>
    <property type="evidence" value="ECO:0007669"/>
    <property type="project" value="TreeGrafter"/>
</dbReference>
<dbReference type="InterPro" id="IPR050369">
    <property type="entry name" value="RBOH/FRE"/>
</dbReference>
<evidence type="ECO:0000256" key="2">
    <source>
        <dbReference type="ARBA" id="ARBA00022630"/>
    </source>
</evidence>
<dbReference type="SUPFAM" id="SSF63380">
    <property type="entry name" value="Riboflavin synthase domain-like"/>
    <property type="match status" value="1"/>
</dbReference>
<dbReference type="InterPro" id="IPR039261">
    <property type="entry name" value="FNR_nucleotide-bd"/>
</dbReference>
<dbReference type="SFLD" id="SFLDS00052">
    <property type="entry name" value="Ferric_Reductase_Domain"/>
    <property type="match status" value="1"/>
</dbReference>
<dbReference type="Pfam" id="PF13499">
    <property type="entry name" value="EF-hand_7"/>
    <property type="match status" value="1"/>
</dbReference>
<comment type="catalytic activity">
    <reaction evidence="10">
        <text>NADPH + 2 O2 = 2 superoxide + NADP(+) + H(+)</text>
        <dbReference type="Rhea" id="RHEA:63180"/>
        <dbReference type="ChEBI" id="CHEBI:15378"/>
        <dbReference type="ChEBI" id="CHEBI:15379"/>
        <dbReference type="ChEBI" id="CHEBI:18421"/>
        <dbReference type="ChEBI" id="CHEBI:57783"/>
        <dbReference type="ChEBI" id="CHEBI:58349"/>
    </reaction>
</comment>
<sequence length="1023" mass="116842">MILPKNVYFQREINVSENYRGEPRRDPEVVCYAMRSKYRLGSTGKDHEDHTVQVNINRTDQIVRIYGSVNKLTNKSKSITFLQDRRASTGSQIAFQNVNKGVKIQRFLPERSRDPWKEIFGAGDSAKGELRSFVMYSKDARKFSTDASSIRLERYQRGSQFGRENLGFENENNVYHTHVISKKIDENFNSKGDDFDNGKTSTDNENDVLNEDKNLKVRNPPTAQVSPTIKQKRNNDFTSAEEVSVTISPVNEQVVDIENVSAQTKAGNESNGTNPNEDEEMKWLQYMETQFIKIAGDDGEISLEEFKDALKLRKSFFAERFFFLFDKDDSGSIECHELMDGLRMITKGSPAQKLKFLFDVYDVDGSGSIDREELRIVLRSCMEESSLSLGDDDLNALTDILFDAADVDESGTITFEELEAELKKHPGVIENLTISAAQWLKPPTKTKKKTGCARYLTWNYIRNNLRKVLFIVCYILMNLGLGGYAAWNYRESNPFVIAARICGMNLNFNCMFVLVLMLRKCLTYLRMVKVIALILPLDQNILFHKMVGIMIAVYSAIHTLTHIGNAVMKDMSDGNITTLEILFTTKAGIGWVGSSAYITGWALLLIVIVMIVCSMPFVRRGGHFQVFYLTHMLYVPFWILVILHGPSFWKWFVAPGVLFLGEKFFRSKLMKLARYGKTYIEEVNLLPSGVCHLAISKPENFRYQPGDYIFLQIPNIAQHEWHPFTISSAPEMQGHIWVHIRSAGHWTNKLYEYFSNLDPKNLGRKSIQLQPRRKTLSPNLVRVEGKGSRKIKFPVDKMALAMEKRIAQKHKAVKIRCYVDGPYGTATREIFETEHAVLVGAGIGVTPMASILQSVMYRYKESKRTCPQCKHEFYGNIPESTMKLKKVDFIWINRDQKSFEWFVSLLSKLEAEQIDVTHDPEVEPAKVIDIHLYMTAAQSKTDMKGIGLQVALDLLHQKENKDLITGLKTRTQAGRPNWNEIFTTISKEKKGKVKVFFCGAPALGKTIKESCMKFNFSFSKENF</sequence>
<dbReference type="InterPro" id="IPR018247">
    <property type="entry name" value="EF_Hand_1_Ca_BS"/>
</dbReference>
<evidence type="ECO:0000256" key="11">
    <source>
        <dbReference type="SAM" id="Phobius"/>
    </source>
</evidence>
<evidence type="ECO:0000313" key="15">
    <source>
        <dbReference type="Proteomes" id="UP001186944"/>
    </source>
</evidence>
<dbReference type="InterPro" id="IPR000778">
    <property type="entry name" value="Cyt_b245_heavy_chain"/>
</dbReference>
<dbReference type="PANTHER" id="PTHR11972:SF58">
    <property type="entry name" value="NADPH OXIDASE 5"/>
    <property type="match status" value="1"/>
</dbReference>
<feature type="domain" description="EF-hand" evidence="12">
    <location>
        <begin position="349"/>
        <end position="384"/>
    </location>
</feature>
<keyword evidence="5" id="KW-0106">Calcium</keyword>
<evidence type="ECO:0000256" key="8">
    <source>
        <dbReference type="ARBA" id="ARBA00023002"/>
    </source>
</evidence>
<feature type="domain" description="EF-hand" evidence="12">
    <location>
        <begin position="313"/>
        <end position="348"/>
    </location>
</feature>
<feature type="transmembrane region" description="Helical" evidence="11">
    <location>
        <begin position="547"/>
        <end position="568"/>
    </location>
</feature>
<dbReference type="InterPro" id="IPR017938">
    <property type="entry name" value="Riboflavin_synthase-like_b-brl"/>
</dbReference>
<dbReference type="SFLD" id="SFLDG01169">
    <property type="entry name" value="NADPH_oxidase_subgroup_(NOX)"/>
    <property type="match status" value="1"/>
</dbReference>
<evidence type="ECO:0000256" key="3">
    <source>
        <dbReference type="ARBA" id="ARBA00022692"/>
    </source>
</evidence>
<dbReference type="Gene3D" id="3.40.50.80">
    <property type="entry name" value="Nucleotide-binding domain of ferredoxin-NADP reductase (FNR) module"/>
    <property type="match status" value="1"/>
</dbReference>
<dbReference type="Gene3D" id="2.40.30.10">
    <property type="entry name" value="Translation factors"/>
    <property type="match status" value="1"/>
</dbReference>
<keyword evidence="2" id="KW-0285">Flavoprotein</keyword>
<accession>A0AA88Y7A9</accession>
<dbReference type="Pfam" id="PF08022">
    <property type="entry name" value="FAD_binding_8"/>
    <property type="match status" value="1"/>
</dbReference>
<comment type="caution">
    <text evidence="14">The sequence shown here is derived from an EMBL/GenBank/DDBJ whole genome shotgun (WGS) entry which is preliminary data.</text>
</comment>
<dbReference type="SMART" id="SM00054">
    <property type="entry name" value="EFh"/>
    <property type="match status" value="3"/>
</dbReference>
<dbReference type="GO" id="GO:0042554">
    <property type="term" value="P:superoxide anion generation"/>
    <property type="evidence" value="ECO:0007669"/>
    <property type="project" value="TreeGrafter"/>
</dbReference>
<evidence type="ECO:0000256" key="1">
    <source>
        <dbReference type="ARBA" id="ARBA00004141"/>
    </source>
</evidence>
<dbReference type="InterPro" id="IPR011992">
    <property type="entry name" value="EF-hand-dom_pair"/>
</dbReference>
<evidence type="ECO:0000259" key="12">
    <source>
        <dbReference type="PROSITE" id="PS50222"/>
    </source>
</evidence>
<evidence type="ECO:0000256" key="6">
    <source>
        <dbReference type="ARBA" id="ARBA00022857"/>
    </source>
</evidence>
<reference evidence="14" key="1">
    <citation type="submission" date="2019-08" db="EMBL/GenBank/DDBJ databases">
        <title>The improved chromosome-level genome for the pearl oyster Pinctada fucata martensii using PacBio sequencing and Hi-C.</title>
        <authorList>
            <person name="Zheng Z."/>
        </authorList>
    </citation>
    <scope>NUCLEOTIDE SEQUENCE</scope>
    <source>
        <strain evidence="14">ZZ-2019</strain>
        <tissue evidence="14">Adductor muscle</tissue>
    </source>
</reference>
<dbReference type="SUPFAM" id="SSF47473">
    <property type="entry name" value="EF-hand"/>
    <property type="match status" value="1"/>
</dbReference>
<dbReference type="CDD" id="cd06186">
    <property type="entry name" value="NOX_Duox_like_FAD_NADP"/>
    <property type="match status" value="1"/>
</dbReference>
<keyword evidence="9 11" id="KW-0472">Membrane</keyword>
<feature type="domain" description="EF-hand" evidence="12">
    <location>
        <begin position="393"/>
        <end position="428"/>
    </location>
</feature>
<protein>
    <recommendedName>
        <fullName evidence="16">NADPH oxidase 5</fullName>
    </recommendedName>
</protein>
<dbReference type="EMBL" id="VSWD01000008">
    <property type="protein sequence ID" value="KAK3095891.1"/>
    <property type="molecule type" value="Genomic_DNA"/>
</dbReference>
<comment type="subcellular location">
    <subcellularLocation>
        <location evidence="1">Membrane</location>
        <topology evidence="1">Multi-pass membrane protein</topology>
    </subcellularLocation>
</comment>
<evidence type="ECO:0000256" key="5">
    <source>
        <dbReference type="ARBA" id="ARBA00022837"/>
    </source>
</evidence>
<dbReference type="Pfam" id="PF01794">
    <property type="entry name" value="Ferric_reduct"/>
    <property type="match status" value="1"/>
</dbReference>
<dbReference type="PROSITE" id="PS50222">
    <property type="entry name" value="EF_HAND_2"/>
    <property type="match status" value="3"/>
</dbReference>
<dbReference type="Gene3D" id="1.10.238.10">
    <property type="entry name" value="EF-hand"/>
    <property type="match status" value="1"/>
</dbReference>
<keyword evidence="3 11" id="KW-0812">Transmembrane</keyword>
<dbReference type="SFLD" id="SFLDG01168">
    <property type="entry name" value="Ferric_reductase_subgroup_(FRE"/>
    <property type="match status" value="1"/>
</dbReference>
<dbReference type="GO" id="GO:0043020">
    <property type="term" value="C:NADPH oxidase complex"/>
    <property type="evidence" value="ECO:0007669"/>
    <property type="project" value="TreeGrafter"/>
</dbReference>
<keyword evidence="6" id="KW-0521">NADP</keyword>
<dbReference type="InterPro" id="IPR013121">
    <property type="entry name" value="Fe_red_NAD-bd_6"/>
</dbReference>
<dbReference type="FunFam" id="2.40.30.10:FF:000056">
    <property type="entry name" value="NADPH oxidase 5"/>
    <property type="match status" value="1"/>
</dbReference>
<dbReference type="PANTHER" id="PTHR11972">
    <property type="entry name" value="NADPH OXIDASE"/>
    <property type="match status" value="1"/>
</dbReference>
<gene>
    <name evidence="14" type="ORF">FSP39_020396</name>
</gene>